<proteinExistence type="predicted"/>
<gene>
    <name evidence="2" type="ORF">FB562_2103</name>
</gene>
<comment type="caution">
    <text evidence="2">The sequence shown here is derived from an EMBL/GenBank/DDBJ whole genome shotgun (WGS) entry which is preliminary data.</text>
</comment>
<keyword evidence="1" id="KW-0472">Membrane</keyword>
<reference evidence="2 3" key="1">
    <citation type="submission" date="2019-06" db="EMBL/GenBank/DDBJ databases">
        <title>Sequencing the genomes of 1000 actinobacteria strains.</title>
        <authorList>
            <person name="Klenk H.-P."/>
        </authorList>
    </citation>
    <scope>NUCLEOTIDE SEQUENCE [LARGE SCALE GENOMIC DNA]</scope>
    <source>
        <strain evidence="2 3">DSM 26477</strain>
    </source>
</reference>
<evidence type="ECO:0000313" key="2">
    <source>
        <dbReference type="EMBL" id="TQL46579.1"/>
    </source>
</evidence>
<keyword evidence="1" id="KW-1133">Transmembrane helix</keyword>
<protein>
    <submittedName>
        <fullName evidence="2">Putative membrane protein</fullName>
    </submittedName>
</protein>
<dbReference type="EMBL" id="VFOM01000002">
    <property type="protein sequence ID" value="TQL46579.1"/>
    <property type="molecule type" value="Genomic_DNA"/>
</dbReference>
<evidence type="ECO:0000256" key="1">
    <source>
        <dbReference type="SAM" id="Phobius"/>
    </source>
</evidence>
<keyword evidence="3" id="KW-1185">Reference proteome</keyword>
<feature type="transmembrane region" description="Helical" evidence="1">
    <location>
        <begin position="67"/>
        <end position="90"/>
    </location>
</feature>
<dbReference type="PANTHER" id="PTHR37309:SF1">
    <property type="entry name" value="SLR0284 PROTEIN"/>
    <property type="match status" value="1"/>
</dbReference>
<evidence type="ECO:0000313" key="3">
    <source>
        <dbReference type="Proteomes" id="UP000317998"/>
    </source>
</evidence>
<sequence length="134" mass="14364">MSRFLVRLLINALALWLTTLLVAGVRVVPFAPGDTLAVVLTYLLVALVFGVVNGFIGNLVRIVAFPLYILTLGLIALVVNALLLMLVAWLTGLLGFGLVVDGFWWGVLGAVVLAILSWLISIVLRPVLGSSARR</sequence>
<feature type="transmembrane region" description="Helical" evidence="1">
    <location>
        <begin position="37"/>
        <end position="60"/>
    </location>
</feature>
<organism evidence="2 3">
    <name type="scientific">Homoserinimonas aerilata</name>
    <dbReference type="NCBI Taxonomy" id="1162970"/>
    <lineage>
        <taxon>Bacteria</taxon>
        <taxon>Bacillati</taxon>
        <taxon>Actinomycetota</taxon>
        <taxon>Actinomycetes</taxon>
        <taxon>Micrococcales</taxon>
        <taxon>Microbacteriaceae</taxon>
        <taxon>Homoserinimonas</taxon>
    </lineage>
</organism>
<dbReference type="InterPro" id="IPR007165">
    <property type="entry name" value="Phage_holin_4_2"/>
</dbReference>
<dbReference type="Proteomes" id="UP000317998">
    <property type="component" value="Unassembled WGS sequence"/>
</dbReference>
<dbReference type="OrthoDB" id="9810847at2"/>
<accession>A0A542YEQ7</accession>
<keyword evidence="1" id="KW-0812">Transmembrane</keyword>
<dbReference type="RefSeq" id="WP_141881237.1">
    <property type="nucleotide sequence ID" value="NZ_VFOM01000002.1"/>
</dbReference>
<dbReference type="AlphaFoldDB" id="A0A542YEQ7"/>
<name>A0A542YEQ7_9MICO</name>
<dbReference type="PANTHER" id="PTHR37309">
    <property type="entry name" value="SLR0284 PROTEIN"/>
    <property type="match status" value="1"/>
</dbReference>
<feature type="transmembrane region" description="Helical" evidence="1">
    <location>
        <begin position="102"/>
        <end position="124"/>
    </location>
</feature>
<dbReference type="Pfam" id="PF04020">
    <property type="entry name" value="Phage_holin_4_2"/>
    <property type="match status" value="1"/>
</dbReference>